<name>A0A0K2UWR1_LEPSM</name>
<reference evidence="1" key="1">
    <citation type="submission" date="2014-05" db="EMBL/GenBank/DDBJ databases">
        <authorList>
            <person name="Chronopoulou M."/>
        </authorList>
    </citation>
    <scope>NUCLEOTIDE SEQUENCE</scope>
    <source>
        <tissue evidence="1">Whole organism</tissue>
    </source>
</reference>
<proteinExistence type="predicted"/>
<protein>
    <submittedName>
        <fullName evidence="1">Uncharacterized protein</fullName>
    </submittedName>
</protein>
<accession>A0A0K2UWR1</accession>
<dbReference type="AlphaFoldDB" id="A0A0K2UWR1"/>
<sequence>MYSTNYCPRKTDIDKTRNHSYTMTSILKSVADVKHQSYTRYGITLVDTIIIPEQLQRLTYYVG</sequence>
<dbReference type="EMBL" id="HACA01025328">
    <property type="protein sequence ID" value="CDW42689.1"/>
    <property type="molecule type" value="Transcribed_RNA"/>
</dbReference>
<evidence type="ECO:0000313" key="1">
    <source>
        <dbReference type="EMBL" id="CDW42689.1"/>
    </source>
</evidence>
<organism evidence="1">
    <name type="scientific">Lepeophtheirus salmonis</name>
    <name type="common">Salmon louse</name>
    <name type="synonym">Caligus salmonis</name>
    <dbReference type="NCBI Taxonomy" id="72036"/>
    <lineage>
        <taxon>Eukaryota</taxon>
        <taxon>Metazoa</taxon>
        <taxon>Ecdysozoa</taxon>
        <taxon>Arthropoda</taxon>
        <taxon>Crustacea</taxon>
        <taxon>Multicrustacea</taxon>
        <taxon>Hexanauplia</taxon>
        <taxon>Copepoda</taxon>
        <taxon>Siphonostomatoida</taxon>
        <taxon>Caligidae</taxon>
        <taxon>Lepeophtheirus</taxon>
    </lineage>
</organism>